<dbReference type="PROSITE" id="PS50231">
    <property type="entry name" value="RICIN_B_LECTIN"/>
    <property type="match status" value="1"/>
</dbReference>
<reference evidence="2 3" key="1">
    <citation type="submission" date="2021-01" db="EMBL/GenBank/DDBJ databases">
        <title>Whole genome shotgun sequence of Verrucosispora qiuiae NBRC 106684.</title>
        <authorList>
            <person name="Komaki H."/>
            <person name="Tamura T."/>
        </authorList>
    </citation>
    <scope>NUCLEOTIDE SEQUENCE [LARGE SCALE GENOMIC DNA]</scope>
    <source>
        <strain evidence="2 3">NBRC 106684</strain>
    </source>
</reference>
<dbReference type="RefSeq" id="WP_204034781.1">
    <property type="nucleotide sequence ID" value="NZ_BOPC01000030.1"/>
</dbReference>
<proteinExistence type="predicted"/>
<keyword evidence="3" id="KW-1185">Reference proteome</keyword>
<evidence type="ECO:0000313" key="3">
    <source>
        <dbReference type="Proteomes" id="UP000653076"/>
    </source>
</evidence>
<evidence type="ECO:0000259" key="1">
    <source>
        <dbReference type="Pfam" id="PF00652"/>
    </source>
</evidence>
<accession>A0ABQ4JAU3</accession>
<protein>
    <recommendedName>
        <fullName evidence="1">Ricin B lectin domain-containing protein</fullName>
    </recommendedName>
</protein>
<dbReference type="Pfam" id="PF00652">
    <property type="entry name" value="Ricin_B_lectin"/>
    <property type="match status" value="1"/>
</dbReference>
<organism evidence="2 3">
    <name type="scientific">Micromonospora qiuiae</name>
    <dbReference type="NCBI Taxonomy" id="502268"/>
    <lineage>
        <taxon>Bacteria</taxon>
        <taxon>Bacillati</taxon>
        <taxon>Actinomycetota</taxon>
        <taxon>Actinomycetes</taxon>
        <taxon>Micromonosporales</taxon>
        <taxon>Micromonosporaceae</taxon>
        <taxon>Micromonospora</taxon>
    </lineage>
</organism>
<gene>
    <name evidence="2" type="ORF">Vqi01_23600</name>
</gene>
<dbReference type="SUPFAM" id="SSF50370">
    <property type="entry name" value="Ricin B-like lectins"/>
    <property type="match status" value="1"/>
</dbReference>
<name>A0ABQ4JAU3_9ACTN</name>
<evidence type="ECO:0000313" key="2">
    <source>
        <dbReference type="EMBL" id="GIJ27198.1"/>
    </source>
</evidence>
<dbReference type="InterPro" id="IPR035992">
    <property type="entry name" value="Ricin_B-like_lectins"/>
</dbReference>
<dbReference type="CDD" id="cd23415">
    <property type="entry name" value="beta-trefoil_Ricin_AH"/>
    <property type="match status" value="1"/>
</dbReference>
<dbReference type="InterPro" id="IPR000772">
    <property type="entry name" value="Ricin_B_lectin"/>
</dbReference>
<sequence length="82" mass="9359">MWETRDRLQNLATGRCLGTNNNGDVYTAECSTTDNKYLAWWLTGSTTYVQNERTGWCLDSNSTGWTYALPCNRGNNQIWVLS</sequence>
<dbReference type="EMBL" id="BOPC01000030">
    <property type="protein sequence ID" value="GIJ27198.1"/>
    <property type="molecule type" value="Genomic_DNA"/>
</dbReference>
<comment type="caution">
    <text evidence="2">The sequence shown here is derived from an EMBL/GenBank/DDBJ whole genome shotgun (WGS) entry which is preliminary data.</text>
</comment>
<feature type="domain" description="Ricin B lectin" evidence="1">
    <location>
        <begin position="7"/>
        <end position="81"/>
    </location>
</feature>
<dbReference type="Proteomes" id="UP000653076">
    <property type="component" value="Unassembled WGS sequence"/>
</dbReference>
<dbReference type="Gene3D" id="2.80.10.50">
    <property type="match status" value="1"/>
</dbReference>